<dbReference type="RefSeq" id="WP_245861857.1">
    <property type="nucleotide sequence ID" value="NZ_PJNE01000001.1"/>
</dbReference>
<keyword evidence="8" id="KW-0460">Magnesium</keyword>
<dbReference type="GO" id="GO:0016740">
    <property type="term" value="F:transferase activity"/>
    <property type="evidence" value="ECO:0007669"/>
    <property type="project" value="UniProtKB-KW"/>
</dbReference>
<evidence type="ECO:0000313" key="11">
    <source>
        <dbReference type="EMBL" id="PKW25821.1"/>
    </source>
</evidence>
<keyword evidence="4" id="KW-0285">Flavoprotein</keyword>
<comment type="cofactor">
    <cofactor evidence="1">
        <name>Mg(2+)</name>
        <dbReference type="ChEBI" id="CHEBI:18420"/>
    </cofactor>
</comment>
<evidence type="ECO:0000256" key="3">
    <source>
        <dbReference type="ARBA" id="ARBA00016337"/>
    </source>
</evidence>
<evidence type="ECO:0000256" key="8">
    <source>
        <dbReference type="ARBA" id="ARBA00022842"/>
    </source>
</evidence>
<dbReference type="Pfam" id="PF02424">
    <property type="entry name" value="ApbE"/>
    <property type="match status" value="2"/>
</dbReference>
<evidence type="ECO:0000313" key="12">
    <source>
        <dbReference type="Proteomes" id="UP000233781"/>
    </source>
</evidence>
<evidence type="ECO:0000256" key="7">
    <source>
        <dbReference type="ARBA" id="ARBA00022827"/>
    </source>
</evidence>
<dbReference type="EMBL" id="PJNE01000001">
    <property type="protein sequence ID" value="PKW25821.1"/>
    <property type="molecule type" value="Genomic_DNA"/>
</dbReference>
<comment type="catalytic activity">
    <reaction evidence="10">
        <text>L-threonyl-[protein] + FAD = FMN-L-threonyl-[protein] + AMP + H(+)</text>
        <dbReference type="Rhea" id="RHEA:36847"/>
        <dbReference type="Rhea" id="RHEA-COMP:11060"/>
        <dbReference type="Rhea" id="RHEA-COMP:11061"/>
        <dbReference type="ChEBI" id="CHEBI:15378"/>
        <dbReference type="ChEBI" id="CHEBI:30013"/>
        <dbReference type="ChEBI" id="CHEBI:57692"/>
        <dbReference type="ChEBI" id="CHEBI:74257"/>
        <dbReference type="ChEBI" id="CHEBI:456215"/>
        <dbReference type="EC" id="2.7.1.180"/>
    </reaction>
</comment>
<dbReference type="PANTHER" id="PTHR30040">
    <property type="entry name" value="THIAMINE BIOSYNTHESIS LIPOPROTEIN APBE"/>
    <property type="match status" value="1"/>
</dbReference>
<protein>
    <recommendedName>
        <fullName evidence="3">FAD:protein FMN transferase</fullName>
        <ecNumber evidence="2">2.7.1.180</ecNumber>
    </recommendedName>
    <alternativeName>
        <fullName evidence="9">Flavin transferase</fullName>
    </alternativeName>
</protein>
<reference evidence="11 12" key="1">
    <citation type="submission" date="2017-12" db="EMBL/GenBank/DDBJ databases">
        <title>Sequencing the genomes of 1000 Actinobacteria strains.</title>
        <authorList>
            <person name="Klenk H.-P."/>
        </authorList>
    </citation>
    <scope>NUCLEOTIDE SEQUENCE [LARGE SCALE GENOMIC DNA]</scope>
    <source>
        <strain evidence="11 12">DSM 12806</strain>
    </source>
</reference>
<gene>
    <name evidence="11" type="ORF">ATL31_0623</name>
</gene>
<keyword evidence="5" id="KW-0808">Transferase</keyword>
<sequence length="259" mass="27709">MITAEIPVTPAGPPPPVLARRAWVEPVMGTAVSVHVRALEPTRPDVEAGVQRVFAHLRCVDRVLSTWRADSDLLRLQHGEVDEVHAWVADVTELCLEAEERTDGLFRAWRARRGERPTFDPTGLVKGWAVAGAAAHLDLVPEIAYSIGAGGDVVVGTGRGPGFAAPVWRIGLEDPRHAGQVAEVVTLRRGAVATSGAAQRGGHVLDPRRGTPVTRAGSASVVGPDLLWADVWATAAFVDPERAAELLADRDPAYRLHVL</sequence>
<proteinExistence type="predicted"/>
<keyword evidence="11" id="KW-0449">Lipoprotein</keyword>
<organism evidence="11 12">
    <name type="scientific">Phycicoccus duodecadis</name>
    <dbReference type="NCBI Taxonomy" id="173053"/>
    <lineage>
        <taxon>Bacteria</taxon>
        <taxon>Bacillati</taxon>
        <taxon>Actinomycetota</taxon>
        <taxon>Actinomycetes</taxon>
        <taxon>Micrococcales</taxon>
        <taxon>Intrasporangiaceae</taxon>
        <taxon>Phycicoccus</taxon>
    </lineage>
</organism>
<evidence type="ECO:0000256" key="6">
    <source>
        <dbReference type="ARBA" id="ARBA00022723"/>
    </source>
</evidence>
<dbReference type="Proteomes" id="UP000233781">
    <property type="component" value="Unassembled WGS sequence"/>
</dbReference>
<evidence type="ECO:0000256" key="5">
    <source>
        <dbReference type="ARBA" id="ARBA00022679"/>
    </source>
</evidence>
<keyword evidence="12" id="KW-1185">Reference proteome</keyword>
<evidence type="ECO:0000256" key="2">
    <source>
        <dbReference type="ARBA" id="ARBA00011955"/>
    </source>
</evidence>
<dbReference type="SUPFAM" id="SSF143631">
    <property type="entry name" value="ApbE-like"/>
    <property type="match status" value="1"/>
</dbReference>
<dbReference type="GO" id="GO:0046872">
    <property type="term" value="F:metal ion binding"/>
    <property type="evidence" value="ECO:0007669"/>
    <property type="project" value="UniProtKB-KW"/>
</dbReference>
<accession>A0A2N3YG47</accession>
<name>A0A2N3YG47_9MICO</name>
<dbReference type="InterPro" id="IPR024932">
    <property type="entry name" value="ApbE"/>
</dbReference>
<dbReference type="EC" id="2.7.1.180" evidence="2"/>
<dbReference type="PANTHER" id="PTHR30040:SF2">
    <property type="entry name" value="FAD:PROTEIN FMN TRANSFERASE"/>
    <property type="match status" value="1"/>
</dbReference>
<evidence type="ECO:0000256" key="4">
    <source>
        <dbReference type="ARBA" id="ARBA00022630"/>
    </source>
</evidence>
<dbReference type="AlphaFoldDB" id="A0A2N3YG47"/>
<keyword evidence="6" id="KW-0479">Metal-binding</keyword>
<evidence type="ECO:0000256" key="9">
    <source>
        <dbReference type="ARBA" id="ARBA00031306"/>
    </source>
</evidence>
<evidence type="ECO:0000256" key="1">
    <source>
        <dbReference type="ARBA" id="ARBA00001946"/>
    </source>
</evidence>
<comment type="caution">
    <text evidence="11">The sequence shown here is derived from an EMBL/GenBank/DDBJ whole genome shotgun (WGS) entry which is preliminary data.</text>
</comment>
<dbReference type="InterPro" id="IPR003374">
    <property type="entry name" value="ApbE-like_sf"/>
</dbReference>
<evidence type="ECO:0000256" key="10">
    <source>
        <dbReference type="ARBA" id="ARBA00048540"/>
    </source>
</evidence>
<keyword evidence="7" id="KW-0274">FAD</keyword>
<dbReference type="Gene3D" id="3.10.520.10">
    <property type="entry name" value="ApbE-like domains"/>
    <property type="match status" value="2"/>
</dbReference>